<proteinExistence type="predicted"/>
<dbReference type="EMBL" id="MT142623">
    <property type="protein sequence ID" value="QJA86229.1"/>
    <property type="molecule type" value="Genomic_DNA"/>
</dbReference>
<protein>
    <submittedName>
        <fullName evidence="2">Uncharacterized protein</fullName>
    </submittedName>
</protein>
<feature type="region of interest" description="Disordered" evidence="1">
    <location>
        <begin position="1"/>
        <end position="66"/>
    </location>
</feature>
<sequence>MDPKQALNDSQDSAPVPDDPNGVNDQVSPPDFGEAQEPEDLQEPLIPQEPVDENGVPYRNRLAEKDRKLVEAQTRLKAYEDMLAKQQTPPTQAQKDEFEELLEQVDPATREFMKKFISVSQKKLLGTMNQILKTQSEQRVVAAHHELLDPNSDLAKQVQTWAATMRTMGIDPSTIPNGLESIVNTITRTAPRNGQPKPQPSKQPIPQGGNNFFTPGKPPAKTEPETRKMPQGTSALAKAMGLGDKSLKRLDQRYKQGDFDLGGGK</sequence>
<name>A0A6M3KW70_9ZZZZ</name>
<reference evidence="2" key="1">
    <citation type="submission" date="2020-03" db="EMBL/GenBank/DDBJ databases">
        <title>The deep terrestrial virosphere.</title>
        <authorList>
            <person name="Holmfeldt K."/>
            <person name="Nilsson E."/>
            <person name="Simone D."/>
            <person name="Lopez-Fernandez M."/>
            <person name="Wu X."/>
            <person name="de Brujin I."/>
            <person name="Lundin D."/>
            <person name="Andersson A."/>
            <person name="Bertilsson S."/>
            <person name="Dopson M."/>
        </authorList>
    </citation>
    <scope>NUCLEOTIDE SEQUENCE</scope>
    <source>
        <strain evidence="2">MM415B02110</strain>
    </source>
</reference>
<dbReference type="AlphaFoldDB" id="A0A6M3KW70"/>
<evidence type="ECO:0000313" key="2">
    <source>
        <dbReference type="EMBL" id="QJA86229.1"/>
    </source>
</evidence>
<accession>A0A6M3KW70</accession>
<evidence type="ECO:0000256" key="1">
    <source>
        <dbReference type="SAM" id="MobiDB-lite"/>
    </source>
</evidence>
<gene>
    <name evidence="2" type="ORF">MM415B02110_0011</name>
</gene>
<feature type="region of interest" description="Disordered" evidence="1">
    <location>
        <begin position="189"/>
        <end position="233"/>
    </location>
</feature>
<organism evidence="2">
    <name type="scientific">viral metagenome</name>
    <dbReference type="NCBI Taxonomy" id="1070528"/>
    <lineage>
        <taxon>unclassified sequences</taxon>
        <taxon>metagenomes</taxon>
        <taxon>organismal metagenomes</taxon>
    </lineage>
</organism>